<evidence type="ECO:0000256" key="5">
    <source>
        <dbReference type="ARBA" id="ARBA00022729"/>
    </source>
</evidence>
<dbReference type="InterPro" id="IPR041756">
    <property type="entry name" value="M28_SGAP-like"/>
</dbReference>
<evidence type="ECO:0000256" key="1">
    <source>
        <dbReference type="ARBA" id="ARBA00005957"/>
    </source>
</evidence>
<feature type="signal peptide" evidence="8">
    <location>
        <begin position="1"/>
        <end position="26"/>
    </location>
</feature>
<dbReference type="PANTHER" id="PTHR12147">
    <property type="entry name" value="METALLOPEPTIDASE M28 FAMILY MEMBER"/>
    <property type="match status" value="1"/>
</dbReference>
<dbReference type="OrthoDB" id="9778250at2"/>
<evidence type="ECO:0000256" key="3">
    <source>
        <dbReference type="ARBA" id="ARBA00022670"/>
    </source>
</evidence>
<evidence type="ECO:0000256" key="2">
    <source>
        <dbReference type="ARBA" id="ARBA00022438"/>
    </source>
</evidence>
<keyword evidence="7" id="KW-0862">Zinc</keyword>
<keyword evidence="6" id="KW-0378">Hydrolase</keyword>
<proteinExistence type="inferred from homology"/>
<comment type="similarity">
    <text evidence="1">Belongs to the peptidase M28 family. M28A subfamily.</text>
</comment>
<accession>A0A1I4Q217</accession>
<evidence type="ECO:0000313" key="11">
    <source>
        <dbReference type="EMBL" id="SFM33685.1"/>
    </source>
</evidence>
<protein>
    <submittedName>
        <fullName evidence="11">PA domain-containing protein</fullName>
    </submittedName>
</protein>
<evidence type="ECO:0000313" key="12">
    <source>
        <dbReference type="Proteomes" id="UP000198519"/>
    </source>
</evidence>
<keyword evidence="12" id="KW-1185">Reference proteome</keyword>
<dbReference type="Proteomes" id="UP000198519">
    <property type="component" value="Unassembled WGS sequence"/>
</dbReference>
<sequence length="508" mass="53317">MLKKPFKRVSHTVALIAAAASLPTYSATSVDTYTLREAVTVDGVRSHQAAFQAIADANGGTREASSPGYQASVAYVVEQMVAAGYDVTIQDFDYPFFEENSAAVMEQLAPNPTVYPYFEVDGFATMTYSGSGDATGLAEAVDLLLPPAPDADTSTSGCEASDFSGFTPGNIAIVQRGSCSFAIKATNAQNAGASGVIIFNEGQPGRTDAFLGTLGSPDFSIPIVGAAFDVGVELAAGSVQVRLMVDASSGLRTTSNVIADSTAGRDDRIVVVGAHLDSVGEGPGIQDNGSGSAAILETAIQMANQQIVPRNKVRFAWWGAEEAGLLGAQHYVDNLSAREIKDIALNLNFDMIGSPNFVRFVYDGDGSDTPLAGPNGSQTIERVFLEYFAEMSLPVEPTAFDGRSDYGPFIEVGIPAGGLFTGAEELKTPDQAALYGGTAGEQLDPCYHLACDTYDNISLEALDQMSDALAHSVLTFAMTTSAVNGTDKGKGLGRIKNEMEYRGSQLVK</sequence>
<dbReference type="Pfam" id="PF04389">
    <property type="entry name" value="Peptidase_M28"/>
    <property type="match status" value="1"/>
</dbReference>
<dbReference type="SUPFAM" id="SSF53187">
    <property type="entry name" value="Zn-dependent exopeptidases"/>
    <property type="match status" value="1"/>
</dbReference>
<dbReference type="SUPFAM" id="SSF52025">
    <property type="entry name" value="PA domain"/>
    <property type="match status" value="1"/>
</dbReference>
<feature type="domain" description="Peptidase M28" evidence="10">
    <location>
        <begin position="256"/>
        <end position="471"/>
    </location>
</feature>
<dbReference type="Gene3D" id="3.50.30.30">
    <property type="match status" value="1"/>
</dbReference>
<dbReference type="AlphaFoldDB" id="A0A1I4Q217"/>
<dbReference type="InterPro" id="IPR045175">
    <property type="entry name" value="M28_fam"/>
</dbReference>
<dbReference type="CDD" id="cd03876">
    <property type="entry name" value="M28_SGAP_like"/>
    <property type="match status" value="1"/>
</dbReference>
<dbReference type="STRING" id="488535.SAMN04487963_2117"/>
<dbReference type="InterPro" id="IPR046450">
    <property type="entry name" value="PA_dom_sf"/>
</dbReference>
<reference evidence="12" key="1">
    <citation type="submission" date="2016-10" db="EMBL/GenBank/DDBJ databases">
        <authorList>
            <person name="Varghese N."/>
            <person name="Submissions S."/>
        </authorList>
    </citation>
    <scope>NUCLEOTIDE SEQUENCE [LARGE SCALE GENOMIC DNA]</scope>
    <source>
        <strain evidence="12">CGMCC 1.7061</strain>
    </source>
</reference>
<dbReference type="InterPro" id="IPR007484">
    <property type="entry name" value="Peptidase_M28"/>
</dbReference>
<keyword evidence="5 8" id="KW-0732">Signal</keyword>
<keyword evidence="2" id="KW-0031">Aminopeptidase</keyword>
<evidence type="ECO:0000259" key="10">
    <source>
        <dbReference type="Pfam" id="PF04389"/>
    </source>
</evidence>
<name>A0A1I4Q217_9GAMM</name>
<dbReference type="EMBL" id="FOUE01000003">
    <property type="protein sequence ID" value="SFM33685.1"/>
    <property type="molecule type" value="Genomic_DNA"/>
</dbReference>
<dbReference type="Gene3D" id="3.40.630.10">
    <property type="entry name" value="Zn peptidases"/>
    <property type="match status" value="2"/>
</dbReference>
<dbReference type="PANTHER" id="PTHR12147:SF26">
    <property type="entry name" value="PEPTIDASE M28 DOMAIN-CONTAINING PROTEIN"/>
    <property type="match status" value="1"/>
</dbReference>
<dbReference type="InterPro" id="IPR003137">
    <property type="entry name" value="PA_domain"/>
</dbReference>
<feature type="domain" description="PA" evidence="9">
    <location>
        <begin position="154"/>
        <end position="232"/>
    </location>
</feature>
<evidence type="ECO:0000256" key="7">
    <source>
        <dbReference type="ARBA" id="ARBA00022833"/>
    </source>
</evidence>
<dbReference type="GO" id="GO:0008235">
    <property type="term" value="F:metalloexopeptidase activity"/>
    <property type="evidence" value="ECO:0007669"/>
    <property type="project" value="InterPro"/>
</dbReference>
<organism evidence="11 12">
    <name type="scientific">Marinobacter zhejiangensis</name>
    <dbReference type="NCBI Taxonomy" id="488535"/>
    <lineage>
        <taxon>Bacteria</taxon>
        <taxon>Pseudomonadati</taxon>
        <taxon>Pseudomonadota</taxon>
        <taxon>Gammaproteobacteria</taxon>
        <taxon>Pseudomonadales</taxon>
        <taxon>Marinobacteraceae</taxon>
        <taxon>Marinobacter</taxon>
    </lineage>
</organism>
<evidence type="ECO:0000256" key="8">
    <source>
        <dbReference type="SAM" id="SignalP"/>
    </source>
</evidence>
<evidence type="ECO:0000259" key="9">
    <source>
        <dbReference type="Pfam" id="PF02225"/>
    </source>
</evidence>
<dbReference type="GO" id="GO:0006508">
    <property type="term" value="P:proteolysis"/>
    <property type="evidence" value="ECO:0007669"/>
    <property type="project" value="UniProtKB-KW"/>
</dbReference>
<dbReference type="GO" id="GO:0046872">
    <property type="term" value="F:metal ion binding"/>
    <property type="evidence" value="ECO:0007669"/>
    <property type="project" value="UniProtKB-KW"/>
</dbReference>
<dbReference type="Pfam" id="PF02225">
    <property type="entry name" value="PA"/>
    <property type="match status" value="1"/>
</dbReference>
<dbReference type="GO" id="GO:0004177">
    <property type="term" value="F:aminopeptidase activity"/>
    <property type="evidence" value="ECO:0007669"/>
    <property type="project" value="UniProtKB-KW"/>
</dbReference>
<keyword evidence="4" id="KW-0479">Metal-binding</keyword>
<evidence type="ECO:0000256" key="6">
    <source>
        <dbReference type="ARBA" id="ARBA00022801"/>
    </source>
</evidence>
<feature type="chain" id="PRO_5011612926" evidence="8">
    <location>
        <begin position="27"/>
        <end position="508"/>
    </location>
</feature>
<dbReference type="RefSeq" id="WP_092022306.1">
    <property type="nucleotide sequence ID" value="NZ_FOUE01000003.1"/>
</dbReference>
<gene>
    <name evidence="11" type="ORF">SAMN04487963_2117</name>
</gene>
<keyword evidence="3" id="KW-0645">Protease</keyword>
<evidence type="ECO:0000256" key="4">
    <source>
        <dbReference type="ARBA" id="ARBA00022723"/>
    </source>
</evidence>